<feature type="transmembrane region" description="Helical" evidence="5">
    <location>
        <begin position="121"/>
        <end position="142"/>
    </location>
</feature>
<keyword evidence="8" id="KW-1185">Reference proteome</keyword>
<feature type="transmembrane region" description="Helical" evidence="5">
    <location>
        <begin position="154"/>
        <end position="176"/>
    </location>
</feature>
<evidence type="ECO:0000256" key="4">
    <source>
        <dbReference type="ARBA" id="ARBA00023136"/>
    </source>
</evidence>
<evidence type="ECO:0000313" key="7">
    <source>
        <dbReference type="EMBL" id="MBS2548128.1"/>
    </source>
</evidence>
<feature type="transmembrane region" description="Helical" evidence="5">
    <location>
        <begin position="239"/>
        <end position="260"/>
    </location>
</feature>
<dbReference type="PANTHER" id="PTHR23528:SF1">
    <property type="entry name" value="MAJOR FACILITATOR SUPERFAMILY (MFS) PROFILE DOMAIN-CONTAINING PROTEIN"/>
    <property type="match status" value="1"/>
</dbReference>
<dbReference type="InterPro" id="IPR020846">
    <property type="entry name" value="MFS_dom"/>
</dbReference>
<dbReference type="Proteomes" id="UP000730482">
    <property type="component" value="Unassembled WGS sequence"/>
</dbReference>
<feature type="transmembrane region" description="Helical" evidence="5">
    <location>
        <begin position="182"/>
        <end position="199"/>
    </location>
</feature>
<gene>
    <name evidence="7" type="ORF">KGQ19_14770</name>
</gene>
<dbReference type="RefSeq" id="WP_212009701.1">
    <property type="nucleotide sequence ID" value="NZ_JAAFYZ010000041.1"/>
</dbReference>
<evidence type="ECO:0000256" key="3">
    <source>
        <dbReference type="ARBA" id="ARBA00022989"/>
    </source>
</evidence>
<name>A0ABS5KPZ4_9ACTN</name>
<proteinExistence type="predicted"/>
<feature type="transmembrane region" description="Helical" evidence="5">
    <location>
        <begin position="59"/>
        <end position="76"/>
    </location>
</feature>
<feature type="domain" description="Major facilitator superfamily (MFS) profile" evidence="6">
    <location>
        <begin position="234"/>
        <end position="422"/>
    </location>
</feature>
<feature type="transmembrane region" description="Helical" evidence="5">
    <location>
        <begin position="96"/>
        <end position="115"/>
    </location>
</feature>
<accession>A0ABS5KPZ4</accession>
<feature type="transmembrane region" description="Helical" evidence="5">
    <location>
        <begin position="272"/>
        <end position="293"/>
    </location>
</feature>
<comment type="subcellular location">
    <subcellularLocation>
        <location evidence="1">Cell membrane</location>
        <topology evidence="1">Multi-pass membrane protein</topology>
    </subcellularLocation>
</comment>
<feature type="transmembrane region" description="Helical" evidence="5">
    <location>
        <begin position="334"/>
        <end position="356"/>
    </location>
</feature>
<protein>
    <submittedName>
        <fullName evidence="7">MFS transporter</fullName>
    </submittedName>
</protein>
<keyword evidence="4 5" id="KW-0472">Membrane</keyword>
<evidence type="ECO:0000256" key="1">
    <source>
        <dbReference type="ARBA" id="ARBA00004651"/>
    </source>
</evidence>
<feature type="transmembrane region" description="Helical" evidence="5">
    <location>
        <begin position="305"/>
        <end position="328"/>
    </location>
</feature>
<dbReference type="SUPFAM" id="SSF103473">
    <property type="entry name" value="MFS general substrate transporter"/>
    <property type="match status" value="1"/>
</dbReference>
<organism evidence="7 8">
    <name type="scientific">Catenulispora pinistramenti</name>
    <dbReference type="NCBI Taxonomy" id="2705254"/>
    <lineage>
        <taxon>Bacteria</taxon>
        <taxon>Bacillati</taxon>
        <taxon>Actinomycetota</taxon>
        <taxon>Actinomycetes</taxon>
        <taxon>Catenulisporales</taxon>
        <taxon>Catenulisporaceae</taxon>
        <taxon>Catenulispora</taxon>
    </lineage>
</organism>
<feature type="transmembrane region" description="Helical" evidence="5">
    <location>
        <begin position="368"/>
        <end position="391"/>
    </location>
</feature>
<keyword evidence="2 5" id="KW-0812">Transmembrane</keyword>
<feature type="transmembrane region" description="Helical" evidence="5">
    <location>
        <begin position="397"/>
        <end position="415"/>
    </location>
</feature>
<dbReference type="EMBL" id="JAAFYZ010000041">
    <property type="protein sequence ID" value="MBS2548128.1"/>
    <property type="molecule type" value="Genomic_DNA"/>
</dbReference>
<keyword evidence="3 5" id="KW-1133">Transmembrane helix</keyword>
<sequence>MSAVALDGSSTPVAIQAPAGRFTALYVAAVFGNALATITVLTSSLATRIDHLDHAHKDGALAVVVAVAAVVALLVTPVSGRLTDRCASRRGMRRPWIAGGVAVGFAGLVVMAAAPSIWLLALGWCVAQGGYNASGAALSAVLPDQFPAAVRGRIGGFVGLATAVAPVVGTGIAVVFQPSPAGMFLVPGVIAAALTLRLAQRLPDRQLPAGTVLPRLTAGTIARSYWVSPRRFPDFGWAWLSRFLMIGAFAAIQLYLKYFLQDELHYSSDTSTGLVGVSTVVMVVFMVGASVYCGRLSDRQGRRKVFVGVAAALFGVGAVIAASAPNLAVFEVGLAVAGAALGTYLAVDLALAADVLPDQDGDAGKDLGVFTTASSVPQILMPALAPAVLAIGGGHNYRALYVVAAVFAVAGALAVRPVRGVR</sequence>
<evidence type="ECO:0000259" key="6">
    <source>
        <dbReference type="PROSITE" id="PS50850"/>
    </source>
</evidence>
<evidence type="ECO:0000256" key="2">
    <source>
        <dbReference type="ARBA" id="ARBA00022692"/>
    </source>
</evidence>
<comment type="caution">
    <text evidence="7">The sequence shown here is derived from an EMBL/GenBank/DDBJ whole genome shotgun (WGS) entry which is preliminary data.</text>
</comment>
<dbReference type="InterPro" id="IPR036259">
    <property type="entry name" value="MFS_trans_sf"/>
</dbReference>
<dbReference type="InterPro" id="IPR011701">
    <property type="entry name" value="MFS"/>
</dbReference>
<evidence type="ECO:0000313" key="8">
    <source>
        <dbReference type="Proteomes" id="UP000730482"/>
    </source>
</evidence>
<dbReference type="Pfam" id="PF07690">
    <property type="entry name" value="MFS_1"/>
    <property type="match status" value="1"/>
</dbReference>
<feature type="transmembrane region" description="Helical" evidence="5">
    <location>
        <begin position="24"/>
        <end position="47"/>
    </location>
</feature>
<dbReference type="CDD" id="cd06174">
    <property type="entry name" value="MFS"/>
    <property type="match status" value="1"/>
</dbReference>
<reference evidence="7 8" key="1">
    <citation type="submission" date="2020-02" db="EMBL/GenBank/DDBJ databases">
        <title>Acidophilic actinobacteria isolated from forest soil.</title>
        <authorList>
            <person name="Golinska P."/>
        </authorList>
    </citation>
    <scope>NUCLEOTIDE SEQUENCE [LARGE SCALE GENOMIC DNA]</scope>
    <source>
        <strain evidence="7 8">NL8</strain>
    </source>
</reference>
<dbReference type="PANTHER" id="PTHR23528">
    <property type="match status" value="1"/>
</dbReference>
<dbReference type="Gene3D" id="1.20.1250.20">
    <property type="entry name" value="MFS general substrate transporter like domains"/>
    <property type="match status" value="2"/>
</dbReference>
<evidence type="ECO:0000256" key="5">
    <source>
        <dbReference type="SAM" id="Phobius"/>
    </source>
</evidence>
<dbReference type="PROSITE" id="PS50850">
    <property type="entry name" value="MFS"/>
    <property type="match status" value="1"/>
</dbReference>